<organism evidence="2 3">
    <name type="scientific">Pricia mediterranea</name>
    <dbReference type="NCBI Taxonomy" id="3076079"/>
    <lineage>
        <taxon>Bacteria</taxon>
        <taxon>Pseudomonadati</taxon>
        <taxon>Bacteroidota</taxon>
        <taxon>Flavobacteriia</taxon>
        <taxon>Flavobacteriales</taxon>
        <taxon>Flavobacteriaceae</taxon>
        <taxon>Pricia</taxon>
    </lineage>
</organism>
<name>A0ABU3L5H2_9FLAO</name>
<feature type="transmembrane region" description="Helical" evidence="1">
    <location>
        <begin position="42"/>
        <end position="59"/>
    </location>
</feature>
<dbReference type="Proteomes" id="UP001250656">
    <property type="component" value="Unassembled WGS sequence"/>
</dbReference>
<feature type="transmembrane region" description="Helical" evidence="1">
    <location>
        <begin position="5"/>
        <end position="22"/>
    </location>
</feature>
<keyword evidence="3" id="KW-1185">Reference proteome</keyword>
<proteinExistence type="predicted"/>
<feature type="transmembrane region" description="Helical" evidence="1">
    <location>
        <begin position="104"/>
        <end position="125"/>
    </location>
</feature>
<protein>
    <submittedName>
        <fullName evidence="2">DUF6168 family protein</fullName>
    </submittedName>
</protein>
<dbReference type="InterPro" id="IPR046166">
    <property type="entry name" value="DUF6168"/>
</dbReference>
<keyword evidence="1" id="KW-1133">Transmembrane helix</keyword>
<feature type="transmembrane region" description="Helical" evidence="1">
    <location>
        <begin position="71"/>
        <end position="92"/>
    </location>
</feature>
<keyword evidence="1" id="KW-0812">Transmembrane</keyword>
<comment type="caution">
    <text evidence="2">The sequence shown here is derived from an EMBL/GenBank/DDBJ whole genome shotgun (WGS) entry which is preliminary data.</text>
</comment>
<dbReference type="RefSeq" id="WP_314014627.1">
    <property type="nucleotide sequence ID" value="NZ_JAVTTP010000001.1"/>
</dbReference>
<evidence type="ECO:0000313" key="3">
    <source>
        <dbReference type="Proteomes" id="UP001250656"/>
    </source>
</evidence>
<dbReference type="Pfam" id="PF19665">
    <property type="entry name" value="DUF6168"/>
    <property type="match status" value="1"/>
</dbReference>
<evidence type="ECO:0000313" key="2">
    <source>
        <dbReference type="EMBL" id="MDT7828979.1"/>
    </source>
</evidence>
<dbReference type="EMBL" id="JAVTTP010000001">
    <property type="protein sequence ID" value="MDT7828979.1"/>
    <property type="molecule type" value="Genomic_DNA"/>
</dbReference>
<reference evidence="2 3" key="1">
    <citation type="submission" date="2023-09" db="EMBL/GenBank/DDBJ databases">
        <title>Novel taxa isolated from Blanes Bay.</title>
        <authorList>
            <person name="Rey-Velasco X."/>
            <person name="Lucena T."/>
        </authorList>
    </citation>
    <scope>NUCLEOTIDE SEQUENCE [LARGE SCALE GENOMIC DNA]</scope>
    <source>
        <strain evidence="2 3">S334</strain>
    </source>
</reference>
<accession>A0ABU3L5H2</accession>
<evidence type="ECO:0000256" key="1">
    <source>
        <dbReference type="SAM" id="Phobius"/>
    </source>
</evidence>
<gene>
    <name evidence="2" type="ORF">RQM65_09925</name>
</gene>
<keyword evidence="1" id="KW-0472">Membrane</keyword>
<sequence length="133" mass="14859">MHKIIISYIVSFGLLLLVGFSAHQSIMDYLGKSLDFSLLHSYLFHAVFSCAICTSLLTLSKLPQFRAQLGFIYLGGLLLKLLAFAGIFQDIVLRENPISTASSVSLLVPIALFLSLEVYFIAKLLRRIDTKFK</sequence>